<keyword evidence="2" id="KW-1185">Reference proteome</keyword>
<protein>
    <submittedName>
        <fullName evidence="1">Uncharacterized protein</fullName>
    </submittedName>
</protein>
<dbReference type="AlphaFoldDB" id="A0A0B5FJ86"/>
<proteinExistence type="predicted"/>
<dbReference type="HOGENOM" id="CLU_2770028_0_0_7"/>
<dbReference type="Proteomes" id="UP000035036">
    <property type="component" value="Plasmid pGSUB1"/>
</dbReference>
<dbReference type="RefSeq" id="WP_040202890.1">
    <property type="nucleotide sequence ID" value="NZ_CP010312.1"/>
</dbReference>
<evidence type="ECO:0000313" key="2">
    <source>
        <dbReference type="Proteomes" id="UP000035036"/>
    </source>
</evidence>
<gene>
    <name evidence="1" type="ORF">GSUB_17305</name>
</gene>
<name>A0A0B5FJ86_9BACT</name>
<organism evidence="1 2">
    <name type="scientific">Geoalkalibacter subterraneus</name>
    <dbReference type="NCBI Taxonomy" id="483547"/>
    <lineage>
        <taxon>Bacteria</taxon>
        <taxon>Pseudomonadati</taxon>
        <taxon>Thermodesulfobacteriota</taxon>
        <taxon>Desulfuromonadia</taxon>
        <taxon>Desulfuromonadales</taxon>
        <taxon>Geoalkalibacteraceae</taxon>
        <taxon>Geoalkalibacter</taxon>
    </lineage>
</organism>
<dbReference type="KEGG" id="gsb:GSUB_17305"/>
<dbReference type="EMBL" id="CP010312">
    <property type="protein sequence ID" value="AJF08242.1"/>
    <property type="molecule type" value="Genomic_DNA"/>
</dbReference>
<dbReference type="OrthoDB" id="9804145at2"/>
<keyword evidence="1" id="KW-0614">Plasmid</keyword>
<geneLocation type="plasmid" evidence="1 2">
    <name>pGSUB1</name>
</geneLocation>
<evidence type="ECO:0000313" key="1">
    <source>
        <dbReference type="EMBL" id="AJF08242.1"/>
    </source>
</evidence>
<sequence length="69" mass="7695">MSSKKDLSHLDWKPSPSELAAYVAKGPRGSNYCLIRTDPKPDLLFAVNQNMRTLPGWYTDKNGSIEKVG</sequence>
<accession>A0A0B5FJ86</accession>
<reference evidence="1 2" key="1">
    <citation type="journal article" date="2015" name="Genome Announc.">
        <title>Genomes of Geoalkalibacter ferrihydriticus Z-0531T and Geoalkalibacter subterraneus Red1T, Two Haloalkaliphilic Metal-Reducing Deltaproteobacteria.</title>
        <authorList>
            <person name="Badalamenti J.P."/>
            <person name="Krajmalnik-Brown R."/>
            <person name="Torres C.I."/>
            <person name="Bond D.R."/>
        </authorList>
    </citation>
    <scope>NUCLEOTIDE SEQUENCE [LARGE SCALE GENOMIC DNA]</scope>
    <source>
        <strain evidence="1 2">Red1</strain>
        <plasmid evidence="2">Plasmid pGSUB1</plasmid>
    </source>
</reference>